<gene>
    <name evidence="3" type="ORF">LSH36_698g00006</name>
</gene>
<sequence>MKYHYTYEGGWIRDGTGIPRASCRNALPESALIRNRVSPSRESGGLEDPGGPEELVPCNVWMPDSPGARLPRVLAPHLSLNADSVGNQATTLGGVCGGVWLYRIQDGGIRAVSGCTGSRMVLLEPCLAVKNPGQMLLELCDHDEDELASYKQQYYVVGETRSTSGIDHVTAVLPPPPELLRTQSPGFDVVVVPDHVVMFKRRDIPPVLLLLLLIILVMLTLSQILVVHNGRYGRNVHSMRKLQLELREMDVNLHALMMQNVPSIELNRRLLQNQINAQRFAEILSKASRKDPDDEELPDLPSSRLGRTGRGAKSVSVAAPESGAIWRREFDHGDGSPNSLTSADVQSSGKNNSGSGPVLRGHHHPGRSLSISDSFRTNEISVAVTSPDRHSARSAQSPSTEIGVGEAGSIFDRGSSTGHRDGIQIRDKVATALLQESQVMINSASLAPRQGTLIRGVSVQSEDLSNSVQPAQSSDILINASGVKSHRTGINESSVRPEWAQNDGEPIQSQGVGSSRQSQRTLSNGSPVQSQRTLSDGSPVQSQQGLDIMRDRGHKTKISYCPSVPPLLLSGDQLQTSATPFSFGSRAKIYHRSGFSCSLSGRVHLTNPVDSSQISPSRRCWTRERQPYNGIRINLLNKRADVVSPEGSQCHLCHPEAFVREMYQDHPHLTGHRPSHIAFYR</sequence>
<keyword evidence="2" id="KW-0472">Membrane</keyword>
<evidence type="ECO:0000313" key="4">
    <source>
        <dbReference type="Proteomes" id="UP001208570"/>
    </source>
</evidence>
<feature type="compositionally biased region" description="Polar residues" evidence="1">
    <location>
        <begin position="521"/>
        <end position="544"/>
    </location>
</feature>
<keyword evidence="2" id="KW-0812">Transmembrane</keyword>
<feature type="compositionally biased region" description="Low complexity" evidence="1">
    <location>
        <begin position="508"/>
        <end position="520"/>
    </location>
</feature>
<feature type="transmembrane region" description="Helical" evidence="2">
    <location>
        <begin position="207"/>
        <end position="226"/>
    </location>
</feature>
<feature type="compositionally biased region" description="Polar residues" evidence="1">
    <location>
        <begin position="369"/>
        <end position="384"/>
    </location>
</feature>
<dbReference type="AlphaFoldDB" id="A0AAD9J244"/>
<comment type="caution">
    <text evidence="3">The sequence shown here is derived from an EMBL/GenBank/DDBJ whole genome shotgun (WGS) entry which is preliminary data.</text>
</comment>
<feature type="region of interest" description="Disordered" evidence="1">
    <location>
        <begin position="286"/>
        <end position="422"/>
    </location>
</feature>
<keyword evidence="4" id="KW-1185">Reference proteome</keyword>
<evidence type="ECO:0000256" key="2">
    <source>
        <dbReference type="SAM" id="Phobius"/>
    </source>
</evidence>
<organism evidence="3 4">
    <name type="scientific">Paralvinella palmiformis</name>
    <dbReference type="NCBI Taxonomy" id="53620"/>
    <lineage>
        <taxon>Eukaryota</taxon>
        <taxon>Metazoa</taxon>
        <taxon>Spiralia</taxon>
        <taxon>Lophotrochozoa</taxon>
        <taxon>Annelida</taxon>
        <taxon>Polychaeta</taxon>
        <taxon>Sedentaria</taxon>
        <taxon>Canalipalpata</taxon>
        <taxon>Terebellida</taxon>
        <taxon>Terebelliformia</taxon>
        <taxon>Alvinellidae</taxon>
        <taxon>Paralvinella</taxon>
    </lineage>
</organism>
<proteinExistence type="predicted"/>
<evidence type="ECO:0000313" key="3">
    <source>
        <dbReference type="EMBL" id="KAK2145154.1"/>
    </source>
</evidence>
<name>A0AAD9J244_9ANNE</name>
<evidence type="ECO:0000256" key="1">
    <source>
        <dbReference type="SAM" id="MobiDB-lite"/>
    </source>
</evidence>
<dbReference type="EMBL" id="JAODUP010000698">
    <property type="protein sequence ID" value="KAK2145154.1"/>
    <property type="molecule type" value="Genomic_DNA"/>
</dbReference>
<reference evidence="3" key="1">
    <citation type="journal article" date="2023" name="Mol. Biol. Evol.">
        <title>Third-Generation Sequencing Reveals the Adaptive Role of the Epigenome in Three Deep-Sea Polychaetes.</title>
        <authorList>
            <person name="Perez M."/>
            <person name="Aroh O."/>
            <person name="Sun Y."/>
            <person name="Lan Y."/>
            <person name="Juniper S.K."/>
            <person name="Young C.R."/>
            <person name="Angers B."/>
            <person name="Qian P.Y."/>
        </authorList>
    </citation>
    <scope>NUCLEOTIDE SEQUENCE</scope>
    <source>
        <strain evidence="3">P08H-3</strain>
    </source>
</reference>
<protein>
    <submittedName>
        <fullName evidence="3">Uncharacterized protein</fullName>
    </submittedName>
</protein>
<dbReference type="Proteomes" id="UP001208570">
    <property type="component" value="Unassembled WGS sequence"/>
</dbReference>
<accession>A0AAD9J244</accession>
<keyword evidence="2" id="KW-1133">Transmembrane helix</keyword>
<feature type="region of interest" description="Disordered" evidence="1">
    <location>
        <begin position="484"/>
        <end position="544"/>
    </location>
</feature>
<feature type="compositionally biased region" description="Polar residues" evidence="1">
    <location>
        <begin position="336"/>
        <end position="355"/>
    </location>
</feature>